<gene>
    <name evidence="4" type="ORF">CHLNCDRAFT_138626</name>
</gene>
<accession>E1ZNF0</accession>
<dbReference type="STRING" id="554065.E1ZNF0"/>
<keyword evidence="1" id="KW-0862">Zinc</keyword>
<keyword evidence="5" id="KW-1185">Reference proteome</keyword>
<feature type="domain" description="DNL-type" evidence="3">
    <location>
        <begin position="89"/>
        <end position="152"/>
    </location>
</feature>
<keyword evidence="1" id="KW-0479">Metal-binding</keyword>
<dbReference type="PANTHER" id="PTHR20922:SF19">
    <property type="entry name" value="F24J5.3"/>
    <property type="match status" value="1"/>
</dbReference>
<dbReference type="InParanoid" id="E1ZNF0"/>
<evidence type="ECO:0000313" key="4">
    <source>
        <dbReference type="EMBL" id="EFN52670.1"/>
    </source>
</evidence>
<dbReference type="InterPro" id="IPR024158">
    <property type="entry name" value="Mt_import_TIM15"/>
</dbReference>
<dbReference type="GeneID" id="17352149"/>
<dbReference type="GO" id="GO:0006457">
    <property type="term" value="P:protein folding"/>
    <property type="evidence" value="ECO:0007669"/>
    <property type="project" value="TreeGrafter"/>
</dbReference>
<dbReference type="GO" id="GO:0030150">
    <property type="term" value="P:protein import into mitochondrial matrix"/>
    <property type="evidence" value="ECO:0007669"/>
    <property type="project" value="TreeGrafter"/>
</dbReference>
<dbReference type="EMBL" id="GL433855">
    <property type="protein sequence ID" value="EFN52670.1"/>
    <property type="molecule type" value="Genomic_DNA"/>
</dbReference>
<reference evidence="4 5" key="1">
    <citation type="journal article" date="2010" name="Plant Cell">
        <title>The Chlorella variabilis NC64A genome reveals adaptation to photosymbiosis, coevolution with viruses, and cryptic sex.</title>
        <authorList>
            <person name="Blanc G."/>
            <person name="Duncan G."/>
            <person name="Agarkova I."/>
            <person name="Borodovsky M."/>
            <person name="Gurnon J."/>
            <person name="Kuo A."/>
            <person name="Lindquist E."/>
            <person name="Lucas S."/>
            <person name="Pangilinan J."/>
            <person name="Polle J."/>
            <person name="Salamov A."/>
            <person name="Terry A."/>
            <person name="Yamada T."/>
            <person name="Dunigan D.D."/>
            <person name="Grigoriev I.V."/>
            <person name="Claverie J.M."/>
            <person name="Van Etten J.L."/>
        </authorList>
    </citation>
    <scope>NUCLEOTIDE SEQUENCE [LARGE SCALE GENOMIC DNA]</scope>
    <source>
        <strain evidence="4 5">NC64A</strain>
    </source>
</reference>
<evidence type="ECO:0000256" key="1">
    <source>
        <dbReference type="PROSITE-ProRule" id="PRU00834"/>
    </source>
</evidence>
<evidence type="ECO:0000313" key="5">
    <source>
        <dbReference type="Proteomes" id="UP000008141"/>
    </source>
</evidence>
<name>E1ZNF0_CHLVA</name>
<sequence length="152" mass="16662">MPQLRASAAPSSSRIQQNQRWQRRQQGRRAWPMRCRAAGGDGQQQEPQPLLLSSSDEPGSTSSGYSGDSEDGSLAGSADGDGVSIDLHLPRRSLLVKFTCNLCSGRSERLVNPVAWNKGMVIAQCQHCQAWHKLADAANLVEEIRYADLEDE</sequence>
<dbReference type="GO" id="GO:0051087">
    <property type="term" value="F:protein-folding chaperone binding"/>
    <property type="evidence" value="ECO:0007669"/>
    <property type="project" value="TreeGrafter"/>
</dbReference>
<proteinExistence type="predicted"/>
<dbReference type="PANTHER" id="PTHR20922">
    <property type="entry name" value="DNL-TYPE ZINC FINGER PROTEIN"/>
    <property type="match status" value="1"/>
</dbReference>
<dbReference type="InterPro" id="IPR007853">
    <property type="entry name" value="Znf_DNL-typ"/>
</dbReference>
<dbReference type="RefSeq" id="XP_005844772.1">
    <property type="nucleotide sequence ID" value="XM_005844710.1"/>
</dbReference>
<keyword evidence="1" id="KW-0863">Zinc-finger</keyword>
<dbReference type="GO" id="GO:0005739">
    <property type="term" value="C:mitochondrion"/>
    <property type="evidence" value="ECO:0007669"/>
    <property type="project" value="TreeGrafter"/>
</dbReference>
<dbReference type="Proteomes" id="UP000008141">
    <property type="component" value="Unassembled WGS sequence"/>
</dbReference>
<protein>
    <recommendedName>
        <fullName evidence="3">DNL-type domain-containing protein</fullName>
    </recommendedName>
</protein>
<dbReference type="KEGG" id="cvr:CHLNCDRAFT_138626"/>
<organism evidence="5">
    <name type="scientific">Chlorella variabilis</name>
    <name type="common">Green alga</name>
    <dbReference type="NCBI Taxonomy" id="554065"/>
    <lineage>
        <taxon>Eukaryota</taxon>
        <taxon>Viridiplantae</taxon>
        <taxon>Chlorophyta</taxon>
        <taxon>core chlorophytes</taxon>
        <taxon>Trebouxiophyceae</taxon>
        <taxon>Chlorellales</taxon>
        <taxon>Chlorellaceae</taxon>
        <taxon>Chlorella clade</taxon>
        <taxon>Chlorella</taxon>
    </lineage>
</organism>
<dbReference type="GO" id="GO:0050821">
    <property type="term" value="P:protein stabilization"/>
    <property type="evidence" value="ECO:0007669"/>
    <property type="project" value="TreeGrafter"/>
</dbReference>
<dbReference type="OrthoDB" id="512667at2759"/>
<dbReference type="AlphaFoldDB" id="E1ZNF0"/>
<dbReference type="eggNOG" id="KOG3277">
    <property type="taxonomic scope" value="Eukaryota"/>
</dbReference>
<dbReference type="PROSITE" id="PS51501">
    <property type="entry name" value="ZF_DNL"/>
    <property type="match status" value="1"/>
</dbReference>
<evidence type="ECO:0000256" key="2">
    <source>
        <dbReference type="SAM" id="MobiDB-lite"/>
    </source>
</evidence>
<dbReference type="GO" id="GO:0008270">
    <property type="term" value="F:zinc ion binding"/>
    <property type="evidence" value="ECO:0007669"/>
    <property type="project" value="UniProtKB-KW"/>
</dbReference>
<dbReference type="Pfam" id="PF05180">
    <property type="entry name" value="zf-DNL"/>
    <property type="match status" value="1"/>
</dbReference>
<evidence type="ECO:0000259" key="3">
    <source>
        <dbReference type="PROSITE" id="PS51501"/>
    </source>
</evidence>
<feature type="compositionally biased region" description="Low complexity" evidence="2">
    <location>
        <begin position="43"/>
        <end position="82"/>
    </location>
</feature>
<feature type="region of interest" description="Disordered" evidence="2">
    <location>
        <begin position="1"/>
        <end position="82"/>
    </location>
</feature>